<name>A0A2V0PIL8_9CHLO</name>
<feature type="transmembrane region" description="Helical" evidence="2">
    <location>
        <begin position="451"/>
        <end position="471"/>
    </location>
</feature>
<dbReference type="InterPro" id="IPR003864">
    <property type="entry name" value="CSC1/OSCA1-like_7TM"/>
</dbReference>
<feature type="compositionally biased region" description="Low complexity" evidence="1">
    <location>
        <begin position="22"/>
        <end position="37"/>
    </location>
</feature>
<comment type="caution">
    <text evidence="4">The sequence shown here is derived from an EMBL/GenBank/DDBJ whole genome shotgun (WGS) entry which is preliminary data.</text>
</comment>
<feature type="transmembrane region" description="Helical" evidence="2">
    <location>
        <begin position="425"/>
        <end position="445"/>
    </location>
</feature>
<keyword evidence="5" id="KW-1185">Reference proteome</keyword>
<accession>A0A2V0PIL8</accession>
<evidence type="ECO:0000256" key="1">
    <source>
        <dbReference type="SAM" id="MobiDB-lite"/>
    </source>
</evidence>
<dbReference type="OrthoDB" id="1689567at2759"/>
<feature type="transmembrane region" description="Helical" evidence="2">
    <location>
        <begin position="219"/>
        <end position="244"/>
    </location>
</feature>
<reference evidence="4 5" key="1">
    <citation type="journal article" date="2018" name="Sci. Rep.">
        <title>Raphidocelis subcapitata (=Pseudokirchneriella subcapitata) provides an insight into genome evolution and environmental adaptations in the Sphaeropleales.</title>
        <authorList>
            <person name="Suzuki S."/>
            <person name="Yamaguchi H."/>
            <person name="Nakajima N."/>
            <person name="Kawachi M."/>
        </authorList>
    </citation>
    <scope>NUCLEOTIDE SEQUENCE [LARGE SCALE GENOMIC DNA]</scope>
    <source>
        <strain evidence="4 5">NIES-35</strain>
    </source>
</reference>
<dbReference type="PANTHER" id="PTHR13018">
    <property type="entry name" value="PROBABLE MEMBRANE PROTEIN DUF221-RELATED"/>
    <property type="match status" value="1"/>
</dbReference>
<dbReference type="AlphaFoldDB" id="A0A2V0PIL8"/>
<feature type="transmembrane region" description="Helical" evidence="2">
    <location>
        <begin position="378"/>
        <end position="404"/>
    </location>
</feature>
<proteinExistence type="predicted"/>
<dbReference type="Pfam" id="PF02714">
    <property type="entry name" value="RSN1_7TM"/>
    <property type="match status" value="1"/>
</dbReference>
<dbReference type="PANTHER" id="PTHR13018:SF5">
    <property type="entry name" value="RE44586P"/>
    <property type="match status" value="1"/>
</dbReference>
<keyword evidence="2" id="KW-0812">Transmembrane</keyword>
<keyword evidence="2" id="KW-1133">Transmembrane helix</keyword>
<sequence length="539" mass="59195">MASAPTPGARPGRPSPPPPRSPAATAPREAAAPPAPRTDGAAAAALARIEAIDAALHAHLAVPGTPLRIGVDTALGRIPFAGVLAYAAVGAYTLTTAVRYEAGPLLLARMGANILAENTLRAVPLLGWWVAPLLTGGNRRNLVLLRAHVKARALALDAGVPVAGGGGAGALAALWRLFLFATWPLRRAPLWAVVASVVLAPLAVAGGTAAFLAWEALRWLGFLVIIILPLLLLLLLLLLPLLLLGASEGSSFSLSSLERRIGGIFFYWDVFNVFLQGIIGSAFFQQITQIIYRPQNLPQILGVSLPDSSNFFIQFIAMRAFFLVWLRMCVPHGGVWQNWCHYLWCPPCCCSFCNTDRDMSLTYGPRTPRYGFEMGHVLLMYLLSLTFSVVAPLLLPFSVVWFVCAWVQWRHNLCYVYQRKYESGGLMWTYMFSRICICLVIMQLFTFCVLAVKGAFVQAFLIVAFMPALTAKFHRSCQRRFGRGVENVPLELASRAPRARVPPLAYVPPPLQERSWGWYPEWAKIWDGWGMPTGYALRL</sequence>
<feature type="transmembrane region" description="Helical" evidence="2">
    <location>
        <begin position="154"/>
        <end position="178"/>
    </location>
</feature>
<feature type="compositionally biased region" description="Low complexity" evidence="1">
    <location>
        <begin position="1"/>
        <end position="12"/>
    </location>
</feature>
<evidence type="ECO:0000256" key="2">
    <source>
        <dbReference type="SAM" id="Phobius"/>
    </source>
</evidence>
<keyword evidence="2" id="KW-0472">Membrane</keyword>
<dbReference type="InParanoid" id="A0A2V0PIL8"/>
<dbReference type="Proteomes" id="UP000247498">
    <property type="component" value="Unassembled WGS sequence"/>
</dbReference>
<feature type="transmembrane region" description="Helical" evidence="2">
    <location>
        <begin position="264"/>
        <end position="284"/>
    </location>
</feature>
<feature type="transmembrane region" description="Helical" evidence="2">
    <location>
        <begin position="190"/>
        <end position="212"/>
    </location>
</feature>
<evidence type="ECO:0000259" key="3">
    <source>
        <dbReference type="Pfam" id="PF02714"/>
    </source>
</evidence>
<evidence type="ECO:0000313" key="4">
    <source>
        <dbReference type="EMBL" id="GBF97793.1"/>
    </source>
</evidence>
<dbReference type="InterPro" id="IPR045122">
    <property type="entry name" value="Csc1-like"/>
</dbReference>
<dbReference type="InterPro" id="IPR025187">
    <property type="entry name" value="DUF4112"/>
</dbReference>
<organism evidence="4 5">
    <name type="scientific">Raphidocelis subcapitata</name>
    <dbReference type="NCBI Taxonomy" id="307507"/>
    <lineage>
        <taxon>Eukaryota</taxon>
        <taxon>Viridiplantae</taxon>
        <taxon>Chlorophyta</taxon>
        <taxon>core chlorophytes</taxon>
        <taxon>Chlorophyceae</taxon>
        <taxon>CS clade</taxon>
        <taxon>Sphaeropleales</taxon>
        <taxon>Selenastraceae</taxon>
        <taxon>Raphidocelis</taxon>
    </lineage>
</organism>
<feature type="domain" description="CSC1/OSCA1-like 7TM region" evidence="3">
    <location>
        <begin position="219"/>
        <end position="448"/>
    </location>
</feature>
<dbReference type="Pfam" id="PF13430">
    <property type="entry name" value="DUF4112"/>
    <property type="match status" value="1"/>
</dbReference>
<dbReference type="GO" id="GO:0005227">
    <property type="term" value="F:calcium-activated cation channel activity"/>
    <property type="evidence" value="ECO:0007669"/>
    <property type="project" value="InterPro"/>
</dbReference>
<dbReference type="EMBL" id="BDRX01000107">
    <property type="protein sequence ID" value="GBF97793.1"/>
    <property type="molecule type" value="Genomic_DNA"/>
</dbReference>
<feature type="region of interest" description="Disordered" evidence="1">
    <location>
        <begin position="1"/>
        <end position="37"/>
    </location>
</feature>
<gene>
    <name evidence="4" type="ORF">Rsub_10218</name>
</gene>
<protein>
    <recommendedName>
        <fullName evidence="3">CSC1/OSCA1-like 7TM region domain-containing protein</fullName>
    </recommendedName>
</protein>
<evidence type="ECO:0000313" key="5">
    <source>
        <dbReference type="Proteomes" id="UP000247498"/>
    </source>
</evidence>
<dbReference type="GO" id="GO:0005886">
    <property type="term" value="C:plasma membrane"/>
    <property type="evidence" value="ECO:0007669"/>
    <property type="project" value="TreeGrafter"/>
</dbReference>